<protein>
    <submittedName>
        <fullName evidence="2">Uncharacterized protein</fullName>
    </submittedName>
</protein>
<organism evidence="2 3">
    <name type="scientific">Amycolatopsis sacchari</name>
    <dbReference type="NCBI Taxonomy" id="115433"/>
    <lineage>
        <taxon>Bacteria</taxon>
        <taxon>Bacillati</taxon>
        <taxon>Actinomycetota</taxon>
        <taxon>Actinomycetes</taxon>
        <taxon>Pseudonocardiales</taxon>
        <taxon>Pseudonocardiaceae</taxon>
        <taxon>Amycolatopsis</taxon>
    </lineage>
</organism>
<dbReference type="AlphaFoldDB" id="A0A1I3V9M8"/>
<feature type="region of interest" description="Disordered" evidence="1">
    <location>
        <begin position="1"/>
        <end position="35"/>
    </location>
</feature>
<accession>A0A1I3V9M8</accession>
<reference evidence="2 3" key="1">
    <citation type="submission" date="2016-10" db="EMBL/GenBank/DDBJ databases">
        <authorList>
            <person name="de Groot N.N."/>
        </authorList>
    </citation>
    <scope>NUCLEOTIDE SEQUENCE [LARGE SCALE GENOMIC DNA]</scope>
    <source>
        <strain evidence="2 3">DSM 44468</strain>
    </source>
</reference>
<dbReference type="Proteomes" id="UP000199025">
    <property type="component" value="Unassembled WGS sequence"/>
</dbReference>
<evidence type="ECO:0000313" key="3">
    <source>
        <dbReference type="Proteomes" id="UP000199025"/>
    </source>
</evidence>
<dbReference type="STRING" id="115433.SAMN05421835_110201"/>
<evidence type="ECO:0000256" key="1">
    <source>
        <dbReference type="SAM" id="MobiDB-lite"/>
    </source>
</evidence>
<name>A0A1I3V9M8_9PSEU</name>
<gene>
    <name evidence="2" type="ORF">SAMN05421835_110201</name>
</gene>
<sequence length="123" mass="12843">MKAQEAGHKEDTAASGATSNCKWAGRSADDSSTNLSISVRAKQGLGQVNNNDGALTQGNVNGRPATQYVPNTGGYCLLSLAVSQNSRVDLGYSILTAKDTAQVCEAVSRIANIVEPKLPKYEG</sequence>
<keyword evidence="3" id="KW-1185">Reference proteome</keyword>
<evidence type="ECO:0000313" key="2">
    <source>
        <dbReference type="EMBL" id="SFJ91683.1"/>
    </source>
</evidence>
<feature type="compositionally biased region" description="Basic and acidic residues" evidence="1">
    <location>
        <begin position="1"/>
        <end position="12"/>
    </location>
</feature>
<dbReference type="EMBL" id="FORP01000010">
    <property type="protein sequence ID" value="SFJ91683.1"/>
    <property type="molecule type" value="Genomic_DNA"/>
</dbReference>
<proteinExistence type="predicted"/>